<dbReference type="Proteomes" id="UP000838756">
    <property type="component" value="Unassembled WGS sequence"/>
</dbReference>
<comment type="caution">
    <text evidence="2">The sequence shown here is derived from an EMBL/GenBank/DDBJ whole genome shotgun (WGS) entry which is preliminary data.</text>
</comment>
<reference evidence="2" key="1">
    <citation type="submission" date="2022-03" db="EMBL/GenBank/DDBJ databases">
        <authorList>
            <person name="Lindestad O."/>
        </authorList>
    </citation>
    <scope>NUCLEOTIDE SEQUENCE</scope>
</reference>
<gene>
    <name evidence="2" type="primary">jg4982</name>
    <name evidence="2" type="ORF">PAEG_LOCUS7862</name>
</gene>
<dbReference type="OrthoDB" id="410267at2759"/>
<proteinExistence type="predicted"/>
<protein>
    <submittedName>
        <fullName evidence="2">Jg4982 protein</fullName>
    </submittedName>
</protein>
<keyword evidence="1" id="KW-0472">Membrane</keyword>
<feature type="transmembrane region" description="Helical" evidence="1">
    <location>
        <begin position="6"/>
        <end position="33"/>
    </location>
</feature>
<evidence type="ECO:0000313" key="3">
    <source>
        <dbReference type="Proteomes" id="UP000838756"/>
    </source>
</evidence>
<name>A0A8S4QZ00_9NEOP</name>
<organism evidence="2 3">
    <name type="scientific">Pararge aegeria aegeria</name>
    <dbReference type="NCBI Taxonomy" id="348720"/>
    <lineage>
        <taxon>Eukaryota</taxon>
        <taxon>Metazoa</taxon>
        <taxon>Ecdysozoa</taxon>
        <taxon>Arthropoda</taxon>
        <taxon>Hexapoda</taxon>
        <taxon>Insecta</taxon>
        <taxon>Pterygota</taxon>
        <taxon>Neoptera</taxon>
        <taxon>Endopterygota</taxon>
        <taxon>Lepidoptera</taxon>
        <taxon>Glossata</taxon>
        <taxon>Ditrysia</taxon>
        <taxon>Papilionoidea</taxon>
        <taxon>Nymphalidae</taxon>
        <taxon>Satyrinae</taxon>
        <taxon>Satyrini</taxon>
        <taxon>Parargina</taxon>
        <taxon>Pararge</taxon>
    </lineage>
</organism>
<feature type="transmembrane region" description="Helical" evidence="1">
    <location>
        <begin position="54"/>
        <end position="81"/>
    </location>
</feature>
<keyword evidence="1" id="KW-1133">Transmembrane helix</keyword>
<dbReference type="EMBL" id="CAKXAJ010022909">
    <property type="protein sequence ID" value="CAH2227333.1"/>
    <property type="molecule type" value="Genomic_DNA"/>
</dbReference>
<evidence type="ECO:0000256" key="1">
    <source>
        <dbReference type="SAM" id="Phobius"/>
    </source>
</evidence>
<sequence>MVLGGTVWAIVPLLTTSLGLTVALAAFEAFAAVNYTLTSTILVKQITLKKFTNAYGLLLLIQGLARLIRPTLAVTIAWLDINSSDDLVFYLGGVSIGASGLILIIVQCYNVVRRCYNHQTRYDVTINTSTFKTTN</sequence>
<dbReference type="AlphaFoldDB" id="A0A8S4QZ00"/>
<keyword evidence="3" id="KW-1185">Reference proteome</keyword>
<feature type="transmembrane region" description="Helical" evidence="1">
    <location>
        <begin position="87"/>
        <end position="112"/>
    </location>
</feature>
<evidence type="ECO:0000313" key="2">
    <source>
        <dbReference type="EMBL" id="CAH2227333.1"/>
    </source>
</evidence>
<keyword evidence="1" id="KW-0812">Transmembrane</keyword>
<accession>A0A8S4QZ00</accession>